<comment type="caution">
    <text evidence="1">The sequence shown here is derived from an EMBL/GenBank/DDBJ whole genome shotgun (WGS) entry which is preliminary data.</text>
</comment>
<evidence type="ECO:0000313" key="1">
    <source>
        <dbReference type="EMBL" id="TQN50331.1"/>
    </source>
</evidence>
<dbReference type="EMBL" id="SZUV01000001">
    <property type="protein sequence ID" value="TQN50331.1"/>
    <property type="molecule type" value="Genomic_DNA"/>
</dbReference>
<reference evidence="1 2" key="1">
    <citation type="submission" date="2019-03" db="EMBL/GenBank/DDBJ databases">
        <title>New insights into Acidothiobacillus thiooxidans sulfur metabolism through coupled gene expression, solution geochemistry, microscopy and spectroscopy analyses.</title>
        <authorList>
            <person name="Camacho D."/>
            <person name="Frazao R."/>
            <person name="Fouillen A."/>
            <person name="Nanci A."/>
            <person name="Lang B.F."/>
            <person name="Apte S.C."/>
            <person name="Baron C."/>
            <person name="Warren L.A."/>
        </authorList>
    </citation>
    <scope>NUCLEOTIDE SEQUENCE [LARGE SCALE GENOMIC DNA]</scope>
    <source>
        <strain evidence="1 2">ATCC 19377</strain>
    </source>
</reference>
<name>A0A543Q1Y6_ACITH</name>
<sequence>MTISATFAGHSPRQQLFDIPAYNDLLGLSNVVHSAKTMRDKWHGVTKLHQATAKAIKNIAKVLPDAEKELLSAKLLDPQGTWLDNGLDLVQKLQRASDALKVIPIYGYYVSWQIDVKIIIPLWNLLIDIMRHDLSIKATHEEFASLEPYLPKRMPKEEGILDAMANIIMAPFVKKSHA</sequence>
<protein>
    <submittedName>
        <fullName evidence="1">Uncharacterized protein</fullName>
    </submittedName>
</protein>
<gene>
    <name evidence="1" type="ORF">DLNHIDIE_00184</name>
</gene>
<dbReference type="Proteomes" id="UP000315403">
    <property type="component" value="Unassembled WGS sequence"/>
</dbReference>
<proteinExistence type="predicted"/>
<organism evidence="1 2">
    <name type="scientific">Acidithiobacillus thiooxidans ATCC 19377</name>
    <dbReference type="NCBI Taxonomy" id="637390"/>
    <lineage>
        <taxon>Bacteria</taxon>
        <taxon>Pseudomonadati</taxon>
        <taxon>Pseudomonadota</taxon>
        <taxon>Acidithiobacillia</taxon>
        <taxon>Acidithiobacillales</taxon>
        <taxon>Acidithiobacillaceae</taxon>
        <taxon>Acidithiobacillus</taxon>
    </lineage>
</organism>
<dbReference type="AlphaFoldDB" id="A0A543Q1Y6"/>
<accession>A0A543Q1Y6</accession>
<evidence type="ECO:0000313" key="2">
    <source>
        <dbReference type="Proteomes" id="UP000315403"/>
    </source>
</evidence>